<dbReference type="SMART" id="SM00229">
    <property type="entry name" value="RasGEFN"/>
    <property type="match status" value="1"/>
</dbReference>
<evidence type="ECO:0000256" key="1">
    <source>
        <dbReference type="ARBA" id="ARBA00004378"/>
    </source>
</evidence>
<protein>
    <recommendedName>
        <fullName evidence="9">Guanine nucleotide exchange factor LTE1</fullName>
    </recommendedName>
</protein>
<evidence type="ECO:0000259" key="12">
    <source>
        <dbReference type="PROSITE" id="PS50009"/>
    </source>
</evidence>
<feature type="compositionally biased region" description="Polar residues" evidence="11">
    <location>
        <begin position="529"/>
        <end position="551"/>
    </location>
</feature>
<dbReference type="InterPro" id="IPR023578">
    <property type="entry name" value="Ras_GEF_dom_sf"/>
</dbReference>
<dbReference type="InterPro" id="IPR019804">
    <property type="entry name" value="Ras_G-nucl-exch_fac_CS"/>
</dbReference>
<proteinExistence type="inferred from homology"/>
<evidence type="ECO:0000313" key="14">
    <source>
        <dbReference type="EMBL" id="SCU96416.1"/>
    </source>
</evidence>
<feature type="region of interest" description="Disordered" evidence="11">
    <location>
        <begin position="284"/>
        <end position="312"/>
    </location>
</feature>
<keyword evidence="4" id="KW-0132">Cell division</keyword>
<dbReference type="SMART" id="SM00147">
    <property type="entry name" value="RasGEF"/>
    <property type="match status" value="1"/>
</dbReference>
<keyword evidence="3" id="KW-0963">Cytoplasm</keyword>
<dbReference type="GO" id="GO:0007265">
    <property type="term" value="P:Ras protein signal transduction"/>
    <property type="evidence" value="ECO:0007669"/>
    <property type="project" value="TreeGrafter"/>
</dbReference>
<dbReference type="SUPFAM" id="SSF48366">
    <property type="entry name" value="Ras GEF"/>
    <property type="match status" value="1"/>
</dbReference>
<dbReference type="Gene3D" id="1.10.840.10">
    <property type="entry name" value="Ras guanine-nucleotide exchange factors catalytic domain"/>
    <property type="match status" value="1"/>
</dbReference>
<evidence type="ECO:0000256" key="8">
    <source>
        <dbReference type="ARBA" id="ARBA00061443"/>
    </source>
</evidence>
<evidence type="ECO:0000256" key="4">
    <source>
        <dbReference type="ARBA" id="ARBA00022618"/>
    </source>
</evidence>
<keyword evidence="15" id="KW-1185">Reference proteome</keyword>
<evidence type="ECO:0000313" key="15">
    <source>
        <dbReference type="Proteomes" id="UP000191024"/>
    </source>
</evidence>
<dbReference type="CDD" id="cd00155">
    <property type="entry name" value="RasGEF"/>
    <property type="match status" value="1"/>
</dbReference>
<dbReference type="Pfam" id="PF00617">
    <property type="entry name" value="RasGEF"/>
    <property type="match status" value="1"/>
</dbReference>
<evidence type="ECO:0000256" key="7">
    <source>
        <dbReference type="ARBA" id="ARBA00023306"/>
    </source>
</evidence>
<keyword evidence="6" id="KW-0498">Mitosis</keyword>
<dbReference type="OrthoDB" id="10254377at2759"/>
<dbReference type="InterPro" id="IPR000651">
    <property type="entry name" value="Ras-like_Gua-exchang_fac_N"/>
</dbReference>
<feature type="region of interest" description="Disordered" evidence="11">
    <location>
        <begin position="933"/>
        <end position="954"/>
    </location>
</feature>
<dbReference type="FunFam" id="1.10.840.10:FF:000019">
    <property type="entry name" value="Guanine nucleotide exchange factor LTE1"/>
    <property type="match status" value="1"/>
</dbReference>
<name>A0A1G4JYZ5_9SACH</name>
<feature type="region of interest" description="Disordered" evidence="11">
    <location>
        <begin position="572"/>
        <end position="615"/>
    </location>
</feature>
<dbReference type="PROSITE" id="PS50212">
    <property type="entry name" value="RASGEF_NTER"/>
    <property type="match status" value="1"/>
</dbReference>
<keyword evidence="7" id="KW-0131">Cell cycle</keyword>
<feature type="compositionally biased region" description="Basic and acidic residues" evidence="11">
    <location>
        <begin position="938"/>
        <end position="951"/>
    </location>
</feature>
<comment type="subcellular location">
    <subcellularLocation>
        <location evidence="1">Bud</location>
    </subcellularLocation>
    <subcellularLocation>
        <location evidence="2">Cytoplasm</location>
    </subcellularLocation>
</comment>
<evidence type="ECO:0000256" key="5">
    <source>
        <dbReference type="ARBA" id="ARBA00022658"/>
    </source>
</evidence>
<sequence length="1353" mass="152842">MVASPQPAGDQALLDRGSIYNEPAYYPGPAPDVLVYAGTAPHKQIVKTDLPALIVKLTSPLDTIDYAFLSDFFLSYRKFISSVDLLRLLISRFQWTVGQASDANADRKKTGEVTLIRTFVVLRHWVLNYFTEDFLASHSLRQQFVDFVNILSERIHEENCPRVLRGVVVSVKKTWILSLELAYQDFKLEELPTNFDEWLSLPLHSFASTTADSNKSKRLSFYALQSTNDPHFRNRSVLSLYNSEDKFQLTPKNEKSQQEASTSAPRTRTASMFLFPKDNFFTASTNQPVDKQHKESTAEVADEDPGSLSKQGSIGNVIKHLDYPNSSSVQEVIPPTPAKNVEFILRSSYLPPEARYSGENTDEGGGVRQHKGIVGLLKKWRNDNKVHSESNSHMEENATNIDNMIKYVFSITSMDVSTNRPSQQRLSFPRGFDILSARTIDEVEFLVAMRNELRTKVHEQTPPLQKVNESNHELENGHAFSAIDNLNLYQTVSSIATSVLSLSKTLHQQQLISPTAAVKERRIVMKNKAITSRTDTNLRGTVSQEKSSNTGKSKDQPEKLVFYDIAGAEESSQSVQKSSSPLKGLIGQARPMTLTNSSLSSPAEEETTAKTVPQATLHVKIATSGTEQLSDDEPRLKRKLALSNLREFNFEEEYKEEPQVDKSVKIDLHSESEGENGDDSSFFTSFEEDMTTLESKRLTSLSSPTFPSTVISSGRISIQKSIPEVDDGAVDYDTFKTDQTPLSRASKIGEDVFTKVDNELKLQEAEIDRLEKHTSILVSNLETARRVKRNSSDTRSIATELLFPSRQASRQASPNKARSRLSDRLKIMNLNETPKDKSMGLAATPSIQSIISDHSSNSFHTIDTFKAYNEKGSDPVNSVRDSAKISLENLDEIEEQGIKYLFSPDNESVDCISPERNVENLRNKFLSVHELEESDITESSRSKGETTENGEHHRRTITPIVSPNKINESKLDVFASIADESIGDDPINTTLMKLQGLYEKESKPNGDQDSVNLATEVEELGLKNVRWSMQSSRPRNSMFIDRRRRAKSDTFLTPTSENETEHVNPSPPDINISELLLNYVPRDSRLHAMNSGQHIPFILMYDSVSVAQQLTLIERDIILEIDWKELADLKIKKKVPEVKSWLQLLFLNDGLSGLDLAVSRFNLTVEWIISEIVLTSGNKLRRNVIQRFIHIAEHCRNFQNYNTLMQIVLALSSITVQRFKGAWILIEPGDLLTWQNLRDLPSLERNYRNMRVLLNDMNPMTGCIPFLVVYLSDLTLNAEKRDWIVPHKVLNYGKFQTNIQIVKNFILRAQWSKFYQIKADDELLSKCVYITCLSPDEIDQLSKTNSTQLSSIK</sequence>
<evidence type="ECO:0000256" key="6">
    <source>
        <dbReference type="ARBA" id="ARBA00022776"/>
    </source>
</evidence>
<dbReference type="PANTHER" id="PTHR23113">
    <property type="entry name" value="GUANINE NUCLEOTIDE EXCHANGE FACTOR"/>
    <property type="match status" value="1"/>
</dbReference>
<dbReference type="GO" id="GO:0005085">
    <property type="term" value="F:guanyl-nucleotide exchange factor activity"/>
    <property type="evidence" value="ECO:0007669"/>
    <property type="project" value="UniProtKB-KW"/>
</dbReference>
<dbReference type="GO" id="GO:0051301">
    <property type="term" value="P:cell division"/>
    <property type="evidence" value="ECO:0007669"/>
    <property type="project" value="UniProtKB-KW"/>
</dbReference>
<dbReference type="CDD" id="cd06224">
    <property type="entry name" value="REM"/>
    <property type="match status" value="1"/>
</dbReference>
<dbReference type="PROSITE" id="PS50009">
    <property type="entry name" value="RASGEF_CAT"/>
    <property type="match status" value="1"/>
</dbReference>
<feature type="domain" description="Ras-GEF" evidence="12">
    <location>
        <begin position="1102"/>
        <end position="1348"/>
    </location>
</feature>
<evidence type="ECO:0000256" key="11">
    <source>
        <dbReference type="SAM" id="MobiDB-lite"/>
    </source>
</evidence>
<feature type="region of interest" description="Disordered" evidence="11">
    <location>
        <begin position="248"/>
        <end position="268"/>
    </location>
</feature>
<feature type="compositionally biased region" description="Basic and acidic residues" evidence="11">
    <location>
        <begin position="248"/>
        <end position="257"/>
    </location>
</feature>
<comment type="similarity">
    <text evidence="8">Belongs to the LTE1 family.</text>
</comment>
<gene>
    <name evidence="14" type="ORF">LAMI_0F06480G</name>
</gene>
<feature type="compositionally biased region" description="Polar residues" evidence="11">
    <location>
        <begin position="258"/>
        <end position="268"/>
    </location>
</feature>
<dbReference type="EMBL" id="LT598467">
    <property type="protein sequence ID" value="SCU96416.1"/>
    <property type="molecule type" value="Genomic_DNA"/>
</dbReference>
<dbReference type="InterPro" id="IPR001895">
    <property type="entry name" value="RASGEF_cat_dom"/>
</dbReference>
<dbReference type="PANTHER" id="PTHR23113:SF363">
    <property type="entry name" value="PROTEIN SON OF SEVENLESS"/>
    <property type="match status" value="1"/>
</dbReference>
<dbReference type="Gene3D" id="1.20.870.10">
    <property type="entry name" value="Son of sevenless (SoS) protein Chain: S domain 1"/>
    <property type="match status" value="1"/>
</dbReference>
<dbReference type="InterPro" id="IPR036964">
    <property type="entry name" value="RASGEF_cat_dom_sf"/>
</dbReference>
<accession>A0A1G4JYZ5</accession>
<dbReference type="GO" id="GO:0005737">
    <property type="term" value="C:cytoplasm"/>
    <property type="evidence" value="ECO:0007669"/>
    <property type="project" value="UniProtKB-SubCell"/>
</dbReference>
<keyword evidence="5 10" id="KW-0344">Guanine-nucleotide releasing factor</keyword>
<evidence type="ECO:0000256" key="9">
    <source>
        <dbReference type="ARBA" id="ARBA00070837"/>
    </source>
</evidence>
<dbReference type="InterPro" id="IPR008937">
    <property type="entry name" value="Ras-like_GEF"/>
</dbReference>
<dbReference type="PROSITE" id="PS00720">
    <property type="entry name" value="RASGEF"/>
    <property type="match status" value="1"/>
</dbReference>
<dbReference type="GO" id="GO:0005886">
    <property type="term" value="C:plasma membrane"/>
    <property type="evidence" value="ECO:0007669"/>
    <property type="project" value="TreeGrafter"/>
</dbReference>
<feature type="region of interest" description="Disordered" evidence="11">
    <location>
        <begin position="528"/>
        <end position="558"/>
    </location>
</feature>
<dbReference type="Pfam" id="PF00618">
    <property type="entry name" value="RasGEF_N"/>
    <property type="match status" value="1"/>
</dbReference>
<organism evidence="14 15">
    <name type="scientific">Lachancea mirantina</name>
    <dbReference type="NCBI Taxonomy" id="1230905"/>
    <lineage>
        <taxon>Eukaryota</taxon>
        <taxon>Fungi</taxon>
        <taxon>Dikarya</taxon>
        <taxon>Ascomycota</taxon>
        <taxon>Saccharomycotina</taxon>
        <taxon>Saccharomycetes</taxon>
        <taxon>Saccharomycetales</taxon>
        <taxon>Saccharomycetaceae</taxon>
        <taxon>Lachancea</taxon>
    </lineage>
</organism>
<dbReference type="STRING" id="1230905.A0A1G4JYZ5"/>
<evidence type="ECO:0000256" key="2">
    <source>
        <dbReference type="ARBA" id="ARBA00004496"/>
    </source>
</evidence>
<evidence type="ECO:0000259" key="13">
    <source>
        <dbReference type="PROSITE" id="PS50212"/>
    </source>
</evidence>
<reference evidence="15" key="1">
    <citation type="submission" date="2016-03" db="EMBL/GenBank/DDBJ databases">
        <authorList>
            <person name="Devillers H."/>
        </authorList>
    </citation>
    <scope>NUCLEOTIDE SEQUENCE [LARGE SCALE GENOMIC DNA]</scope>
</reference>
<dbReference type="Proteomes" id="UP000191024">
    <property type="component" value="Chromosome F"/>
</dbReference>
<dbReference type="GO" id="GO:0005933">
    <property type="term" value="C:cellular bud"/>
    <property type="evidence" value="ECO:0007669"/>
    <property type="project" value="UniProtKB-SubCell"/>
</dbReference>
<evidence type="ECO:0000256" key="3">
    <source>
        <dbReference type="ARBA" id="ARBA00022490"/>
    </source>
</evidence>
<feature type="domain" description="N-terminal Ras-GEF" evidence="13">
    <location>
        <begin position="41"/>
        <end position="172"/>
    </location>
</feature>
<evidence type="ECO:0000256" key="10">
    <source>
        <dbReference type="PROSITE-ProRule" id="PRU00168"/>
    </source>
</evidence>